<dbReference type="RefSeq" id="WP_105042487.1">
    <property type="nucleotide sequence ID" value="NZ_MQWA01000001.1"/>
</dbReference>
<dbReference type="PANTHER" id="PTHR30246:SF1">
    <property type="entry name" value="2-DEHYDRO-3-DEOXY-6-PHOSPHOGALACTONATE ALDOLASE-RELATED"/>
    <property type="match status" value="1"/>
</dbReference>
<evidence type="ECO:0000256" key="3">
    <source>
        <dbReference type="ARBA" id="ARBA00006906"/>
    </source>
</evidence>
<comment type="catalytic activity">
    <reaction evidence="1">
        <text>2-dehydro-3-deoxy-6-phospho-D-gluconate = D-glyceraldehyde 3-phosphate + pyruvate</text>
        <dbReference type="Rhea" id="RHEA:17089"/>
        <dbReference type="ChEBI" id="CHEBI:15361"/>
        <dbReference type="ChEBI" id="CHEBI:57569"/>
        <dbReference type="ChEBI" id="CHEBI:59776"/>
        <dbReference type="EC" id="4.1.2.14"/>
    </reaction>
</comment>
<protein>
    <recommendedName>
        <fullName evidence="5">2-dehydro-3-deoxy-phosphogluconate aldolase</fullName>
        <ecNumber evidence="5">4.1.2.14</ecNumber>
    </recommendedName>
</protein>
<dbReference type="PANTHER" id="PTHR30246">
    <property type="entry name" value="2-KETO-3-DEOXY-6-PHOSPHOGLUCONATE ALDOLASE"/>
    <property type="match status" value="1"/>
</dbReference>
<keyword evidence="8" id="KW-0119">Carbohydrate metabolism</keyword>
<dbReference type="OrthoDB" id="9802667at2"/>
<dbReference type="InterPro" id="IPR013785">
    <property type="entry name" value="Aldolase_TIM"/>
</dbReference>
<keyword evidence="6" id="KW-0456">Lyase</keyword>
<accession>A0A2S7U0Y5</accession>
<dbReference type="InterPro" id="IPR031337">
    <property type="entry name" value="KDPG/KHG_AS_1"/>
</dbReference>
<dbReference type="AlphaFoldDB" id="A0A2S7U0Y5"/>
<dbReference type="CDD" id="cd00452">
    <property type="entry name" value="KDPG_aldolase"/>
    <property type="match status" value="1"/>
</dbReference>
<reference evidence="9 10" key="1">
    <citation type="submission" date="2016-12" db="EMBL/GenBank/DDBJ databases">
        <title>Study of bacterial adaptation to deep sea.</title>
        <authorList>
            <person name="Song J."/>
            <person name="Yoshizawa S."/>
            <person name="Kogure K."/>
        </authorList>
    </citation>
    <scope>NUCLEOTIDE SEQUENCE [LARGE SCALE GENOMIC DNA]</scope>
    <source>
        <strain evidence="9 10">SAORIC-165</strain>
    </source>
</reference>
<dbReference type="InterPro" id="IPR031338">
    <property type="entry name" value="KDPG/KHG_AS_2"/>
</dbReference>
<keyword evidence="7" id="KW-0704">Schiff base</keyword>
<evidence type="ECO:0000256" key="7">
    <source>
        <dbReference type="ARBA" id="ARBA00023270"/>
    </source>
</evidence>
<dbReference type="GO" id="GO:0008675">
    <property type="term" value="F:2-dehydro-3-deoxy-phosphogluconate aldolase activity"/>
    <property type="evidence" value="ECO:0007669"/>
    <property type="project" value="UniProtKB-EC"/>
</dbReference>
<name>A0A2S7U0Y5_9BACT</name>
<proteinExistence type="inferred from homology"/>
<sequence length="197" mass="20305">MKDCPSDVITDEASALPLVRCLVENGMPVAEVTLRTPAALSSIRRMCEVPGLQVGAGTVLTVDQATAAVDAGACFLVSPGLHEDVIRYAQSVNVPIIPGIATPSEMARAISLGLDLVKFFPAEALGGVRLLKAIGSVYPDVAVMPTGGISPSNISGYLDLPNVVACGGSWMIPASELAAGDFEEIGELVRAASELTK</sequence>
<dbReference type="EC" id="4.1.2.14" evidence="5"/>
<dbReference type="EMBL" id="MQWA01000001">
    <property type="protein sequence ID" value="PQJ27992.1"/>
    <property type="molecule type" value="Genomic_DNA"/>
</dbReference>
<dbReference type="SUPFAM" id="SSF51569">
    <property type="entry name" value="Aldolase"/>
    <property type="match status" value="1"/>
</dbReference>
<comment type="pathway">
    <text evidence="2">Carbohydrate acid metabolism; 2-dehydro-3-deoxy-D-gluconate degradation; D-glyceraldehyde 3-phosphate and pyruvate from 2-dehydro-3-deoxy-D-gluconate: step 2/2.</text>
</comment>
<organism evidence="9 10">
    <name type="scientific">Rubritalea profundi</name>
    <dbReference type="NCBI Taxonomy" id="1658618"/>
    <lineage>
        <taxon>Bacteria</taxon>
        <taxon>Pseudomonadati</taxon>
        <taxon>Verrucomicrobiota</taxon>
        <taxon>Verrucomicrobiia</taxon>
        <taxon>Verrucomicrobiales</taxon>
        <taxon>Rubritaleaceae</taxon>
        <taxon>Rubritalea</taxon>
    </lineage>
</organism>
<gene>
    <name evidence="9" type="ORF">BSZ32_05405</name>
</gene>
<evidence type="ECO:0000256" key="5">
    <source>
        <dbReference type="ARBA" id="ARBA00013063"/>
    </source>
</evidence>
<dbReference type="Proteomes" id="UP000239907">
    <property type="component" value="Unassembled WGS sequence"/>
</dbReference>
<dbReference type="InterPro" id="IPR000887">
    <property type="entry name" value="Aldlse_KDPG_KHG"/>
</dbReference>
<comment type="similarity">
    <text evidence="3">Belongs to the KHG/KDPG aldolase family.</text>
</comment>
<evidence type="ECO:0000256" key="2">
    <source>
        <dbReference type="ARBA" id="ARBA00004736"/>
    </source>
</evidence>
<dbReference type="PROSITE" id="PS00160">
    <property type="entry name" value="ALDOLASE_KDPG_KHG_2"/>
    <property type="match status" value="1"/>
</dbReference>
<evidence type="ECO:0000256" key="1">
    <source>
        <dbReference type="ARBA" id="ARBA00000654"/>
    </source>
</evidence>
<evidence type="ECO:0000256" key="4">
    <source>
        <dbReference type="ARBA" id="ARBA00011233"/>
    </source>
</evidence>
<comment type="subunit">
    <text evidence="4">Homotrimer.</text>
</comment>
<dbReference type="Gene3D" id="3.20.20.70">
    <property type="entry name" value="Aldolase class I"/>
    <property type="match status" value="1"/>
</dbReference>
<evidence type="ECO:0000256" key="8">
    <source>
        <dbReference type="ARBA" id="ARBA00023277"/>
    </source>
</evidence>
<comment type="caution">
    <text evidence="9">The sequence shown here is derived from an EMBL/GenBank/DDBJ whole genome shotgun (WGS) entry which is preliminary data.</text>
</comment>
<evidence type="ECO:0000256" key="6">
    <source>
        <dbReference type="ARBA" id="ARBA00023239"/>
    </source>
</evidence>
<dbReference type="Pfam" id="PF01081">
    <property type="entry name" value="Aldolase"/>
    <property type="match status" value="1"/>
</dbReference>
<dbReference type="PROSITE" id="PS00159">
    <property type="entry name" value="ALDOLASE_KDPG_KHG_1"/>
    <property type="match status" value="1"/>
</dbReference>
<keyword evidence="10" id="KW-1185">Reference proteome</keyword>
<evidence type="ECO:0000313" key="9">
    <source>
        <dbReference type="EMBL" id="PQJ27992.1"/>
    </source>
</evidence>
<dbReference type="NCBIfam" id="TIGR01182">
    <property type="entry name" value="eda"/>
    <property type="match status" value="1"/>
</dbReference>
<evidence type="ECO:0000313" key="10">
    <source>
        <dbReference type="Proteomes" id="UP000239907"/>
    </source>
</evidence>